<proteinExistence type="predicted"/>
<dbReference type="InterPro" id="IPR042099">
    <property type="entry name" value="ANL_N_sf"/>
</dbReference>
<dbReference type="GO" id="GO:0031956">
    <property type="term" value="F:medium-chain fatty acid-CoA ligase activity"/>
    <property type="evidence" value="ECO:0007669"/>
    <property type="project" value="TreeGrafter"/>
</dbReference>
<dbReference type="InterPro" id="IPR025110">
    <property type="entry name" value="AMP-bd_C"/>
</dbReference>
<gene>
    <name evidence="3" type="ORF">BCR34DRAFT_608951</name>
</gene>
<keyword evidence="4" id="KW-1185">Reference proteome</keyword>
<evidence type="ECO:0000259" key="2">
    <source>
        <dbReference type="Pfam" id="PF13193"/>
    </source>
</evidence>
<evidence type="ECO:0000313" key="4">
    <source>
        <dbReference type="Proteomes" id="UP000193144"/>
    </source>
</evidence>
<evidence type="ECO:0000313" key="3">
    <source>
        <dbReference type="EMBL" id="ORX91674.1"/>
    </source>
</evidence>
<dbReference type="SUPFAM" id="SSF56801">
    <property type="entry name" value="Acetyl-CoA synthetase-like"/>
    <property type="match status" value="1"/>
</dbReference>
<feature type="domain" description="AMP-binding enzyme C-terminal" evidence="2">
    <location>
        <begin position="504"/>
        <end position="585"/>
    </location>
</feature>
<accession>A0A1Y1Y225</accession>
<dbReference type="AlphaFoldDB" id="A0A1Y1Y225"/>
<dbReference type="InterPro" id="IPR000873">
    <property type="entry name" value="AMP-dep_synth/lig_dom"/>
</dbReference>
<feature type="domain" description="AMP-dependent synthetase/ligase" evidence="1">
    <location>
        <begin position="54"/>
        <end position="449"/>
    </location>
</feature>
<reference evidence="3 4" key="1">
    <citation type="submission" date="2016-07" db="EMBL/GenBank/DDBJ databases">
        <title>Pervasive Adenine N6-methylation of Active Genes in Fungi.</title>
        <authorList>
            <consortium name="DOE Joint Genome Institute"/>
            <person name="Mondo S.J."/>
            <person name="Dannebaum R.O."/>
            <person name="Kuo R.C."/>
            <person name="Labutti K."/>
            <person name="Haridas S."/>
            <person name="Kuo A."/>
            <person name="Salamov A."/>
            <person name="Ahrendt S.R."/>
            <person name="Lipzen A."/>
            <person name="Sullivan W."/>
            <person name="Andreopoulos W.B."/>
            <person name="Clum A."/>
            <person name="Lindquist E."/>
            <person name="Daum C."/>
            <person name="Ramamoorthy G.K."/>
            <person name="Gryganskyi A."/>
            <person name="Culley D."/>
            <person name="Magnuson J.K."/>
            <person name="James T.Y."/>
            <person name="O'Malley M.A."/>
            <person name="Stajich J.E."/>
            <person name="Spatafora J.W."/>
            <person name="Visel A."/>
            <person name="Grigoriev I.V."/>
        </authorList>
    </citation>
    <scope>NUCLEOTIDE SEQUENCE [LARGE SCALE GENOMIC DNA]</scope>
    <source>
        <strain evidence="3 4">CBS 115471</strain>
    </source>
</reference>
<dbReference type="PROSITE" id="PS00455">
    <property type="entry name" value="AMP_BINDING"/>
    <property type="match status" value="1"/>
</dbReference>
<organism evidence="3 4">
    <name type="scientific">Clohesyomyces aquaticus</name>
    <dbReference type="NCBI Taxonomy" id="1231657"/>
    <lineage>
        <taxon>Eukaryota</taxon>
        <taxon>Fungi</taxon>
        <taxon>Dikarya</taxon>
        <taxon>Ascomycota</taxon>
        <taxon>Pezizomycotina</taxon>
        <taxon>Dothideomycetes</taxon>
        <taxon>Pleosporomycetidae</taxon>
        <taxon>Pleosporales</taxon>
        <taxon>Lindgomycetaceae</taxon>
        <taxon>Clohesyomyces</taxon>
    </lineage>
</organism>
<dbReference type="Gene3D" id="3.40.50.12780">
    <property type="entry name" value="N-terminal domain of ligase-like"/>
    <property type="match status" value="1"/>
</dbReference>
<dbReference type="EMBL" id="MCFA01000442">
    <property type="protein sequence ID" value="ORX91674.1"/>
    <property type="molecule type" value="Genomic_DNA"/>
</dbReference>
<dbReference type="Pfam" id="PF00501">
    <property type="entry name" value="AMP-binding"/>
    <property type="match status" value="1"/>
</dbReference>
<dbReference type="Gene3D" id="3.30.300.30">
    <property type="match status" value="1"/>
</dbReference>
<dbReference type="OrthoDB" id="10253115at2759"/>
<dbReference type="InterPro" id="IPR020845">
    <property type="entry name" value="AMP-binding_CS"/>
</dbReference>
<dbReference type="Pfam" id="PF13193">
    <property type="entry name" value="AMP-binding_C"/>
    <property type="match status" value="1"/>
</dbReference>
<dbReference type="PANTHER" id="PTHR43201:SF6">
    <property type="entry name" value="ACYL COA SYNTHETASE (EUROFUNG)"/>
    <property type="match status" value="1"/>
</dbReference>
<comment type="caution">
    <text evidence="3">The sequence shown here is derived from an EMBL/GenBank/DDBJ whole genome shotgun (WGS) entry which is preliminary data.</text>
</comment>
<dbReference type="GO" id="GO:0006631">
    <property type="term" value="P:fatty acid metabolic process"/>
    <property type="evidence" value="ECO:0007669"/>
    <property type="project" value="TreeGrafter"/>
</dbReference>
<evidence type="ECO:0008006" key="5">
    <source>
        <dbReference type="Google" id="ProtNLM"/>
    </source>
</evidence>
<dbReference type="STRING" id="1231657.A0A1Y1Y225"/>
<evidence type="ECO:0000259" key="1">
    <source>
        <dbReference type="Pfam" id="PF00501"/>
    </source>
</evidence>
<name>A0A1Y1Y225_9PLEO</name>
<dbReference type="InterPro" id="IPR045851">
    <property type="entry name" value="AMP-bd_C_sf"/>
</dbReference>
<protein>
    <recommendedName>
        <fullName evidence="5">Acetyl-CoA synthetase-like protein</fullName>
    </recommendedName>
</protein>
<dbReference type="Proteomes" id="UP000193144">
    <property type="component" value="Unassembled WGS sequence"/>
</dbReference>
<sequence>MSTTTNTHPSALHRLQQTLLQIDPYILPPYPNLSIVSGPLEPPLLEITLSQLLAQQATLYSSRECLVIPWTGARWTYQKLWEESNLVARGLLKYGVRPRDRVGIIAGNCERYAAVFFACARIGAICVTLNNTYTALEVENALRHTGCSLLFTVPTISRFNNTPLLSLLCIPDIQSRLPDLRATILIRGQSAFPSHNFPTYTSLLREAEQIPEQILDIFTDLLNPFDVANLQFTSGSTGNPKAAMLTHHNLINNARFIAHRLLLSPQDTLCCSPPLFHCFGLTLGLLACLTHGAKVVYPGASFDAAATLRAITEEQCSALHGVPAMFESLLEELEKLEEENGGEWREGWERNLRLRTGIVAGSPVPVKLMERLVGVLGMSGFCSSYGLTEASPTIFNAHPSDSLSVRLTTVGSPLPHCRVKIVSSSNTIVPIGVRGELCVSGYQLCAGYWRNEEKTKEVMVRDEYGELWLKTGDEAMLDIEGRCRITGRFKDIIIRGGENIYPLEIEERLVEHPSIIRAIVVGVAHPRYVEVPAAFLQLEDSATKLGLEEVKAWVRKILGRHKAPAHVFWLGEDCDAEVPLTGSGKIKKFVLRERAERLIAEGRRE</sequence>
<dbReference type="PANTHER" id="PTHR43201">
    <property type="entry name" value="ACYL-COA SYNTHETASE"/>
    <property type="match status" value="1"/>
</dbReference>